<dbReference type="Proteomes" id="UP000182204">
    <property type="component" value="Chromosome"/>
</dbReference>
<proteinExistence type="predicted"/>
<name>A0A1L3NK73_CLOSG</name>
<organism evidence="1 2">
    <name type="scientific">Clostridium sporogenes</name>
    <dbReference type="NCBI Taxonomy" id="1509"/>
    <lineage>
        <taxon>Bacteria</taxon>
        <taxon>Bacillati</taxon>
        <taxon>Bacillota</taxon>
        <taxon>Clostridia</taxon>
        <taxon>Eubacteriales</taxon>
        <taxon>Clostridiaceae</taxon>
        <taxon>Clostridium</taxon>
    </lineage>
</organism>
<reference evidence="1 2" key="1">
    <citation type="submission" date="2015-11" db="EMBL/GenBank/DDBJ databases">
        <authorList>
            <person name="Hill K.K."/>
            <person name="Shirey T.B."/>
            <person name="Raphael B."/>
            <person name="Daligault H.E."/>
            <person name="Davenport K.W."/>
            <person name="Bruce D.C."/>
            <person name="Foley B.T."/>
            <person name="Johnson S.L."/>
        </authorList>
    </citation>
    <scope>NUCLEOTIDE SEQUENCE [LARGE SCALE GENOMIC DNA]</scope>
    <source>
        <strain evidence="1 2">CDC_1632</strain>
    </source>
</reference>
<dbReference type="EMBL" id="CP013243">
    <property type="protein sequence ID" value="APH16520.1"/>
    <property type="molecule type" value="Genomic_DNA"/>
</dbReference>
<dbReference type="RefSeq" id="WP_072587048.1">
    <property type="nucleotide sequence ID" value="NZ_CP013243.1"/>
</dbReference>
<gene>
    <name evidence="1" type="ORF">NPD5_3923</name>
</gene>
<protein>
    <submittedName>
        <fullName evidence="1">Uncharacterized protein</fullName>
    </submittedName>
</protein>
<sequence>MDIKISLIENSINKIVSTALEQMEGTIKPTISKREGIVKLGTISEFILTLYEKAKENGINDNELEKIWDLKRKSDDNLQMLFEELYLD</sequence>
<accession>A0A1L3NK73</accession>
<dbReference type="AlphaFoldDB" id="A0A1L3NK73"/>
<evidence type="ECO:0000313" key="1">
    <source>
        <dbReference type="EMBL" id="APH16520.1"/>
    </source>
</evidence>
<evidence type="ECO:0000313" key="2">
    <source>
        <dbReference type="Proteomes" id="UP000182204"/>
    </source>
</evidence>